<evidence type="ECO:0000256" key="4">
    <source>
        <dbReference type="PROSITE-ProRule" id="PRU00409"/>
    </source>
</evidence>
<organism evidence="6 7">
    <name type="scientific">Penicillium camemberti (strain FM 013)</name>
    <dbReference type="NCBI Taxonomy" id="1429867"/>
    <lineage>
        <taxon>Eukaryota</taxon>
        <taxon>Fungi</taxon>
        <taxon>Dikarya</taxon>
        <taxon>Ascomycota</taxon>
        <taxon>Pezizomycotina</taxon>
        <taxon>Eurotiomycetes</taxon>
        <taxon>Eurotiomycetidae</taxon>
        <taxon>Eurotiales</taxon>
        <taxon>Aspergillaceae</taxon>
        <taxon>Penicillium</taxon>
    </lineage>
</organism>
<accession>A0A0G4PJG4</accession>
<dbReference type="InterPro" id="IPR052032">
    <property type="entry name" value="ATP-dep_AA_Ligase"/>
</dbReference>
<dbReference type="InterPro" id="IPR011761">
    <property type="entry name" value="ATP-grasp"/>
</dbReference>
<dbReference type="Gene3D" id="3.30.1490.20">
    <property type="entry name" value="ATP-grasp fold, A domain"/>
    <property type="match status" value="1"/>
</dbReference>
<evidence type="ECO:0000313" key="7">
    <source>
        <dbReference type="Proteomes" id="UP000053732"/>
    </source>
</evidence>
<dbReference type="AlphaFoldDB" id="A0A0G4PJG4"/>
<dbReference type="Gene3D" id="3.40.50.20">
    <property type="match status" value="1"/>
</dbReference>
<keyword evidence="2 4" id="KW-0547">Nucleotide-binding</keyword>
<reference evidence="6 7" key="1">
    <citation type="journal article" date="2014" name="Nat. Commun.">
        <title>Multiple recent horizontal transfers of a large genomic region in cheese making fungi.</title>
        <authorList>
            <person name="Cheeseman K."/>
            <person name="Ropars J."/>
            <person name="Renault P."/>
            <person name="Dupont J."/>
            <person name="Gouzy J."/>
            <person name="Branca A."/>
            <person name="Abraham A.L."/>
            <person name="Ceppi M."/>
            <person name="Conseiller E."/>
            <person name="Debuchy R."/>
            <person name="Malagnac F."/>
            <person name="Goarin A."/>
            <person name="Silar P."/>
            <person name="Lacoste S."/>
            <person name="Sallet E."/>
            <person name="Bensimon A."/>
            <person name="Giraud T."/>
            <person name="Brygoo Y."/>
        </authorList>
    </citation>
    <scope>NUCLEOTIDE SEQUENCE [LARGE SCALE GENOMIC DNA]</scope>
    <source>
        <strain evidence="7">FM 013</strain>
    </source>
</reference>
<dbReference type="Pfam" id="PF18130">
    <property type="entry name" value="ATPgrasp_N"/>
    <property type="match status" value="1"/>
</dbReference>
<evidence type="ECO:0000313" key="6">
    <source>
        <dbReference type="EMBL" id="CRL26484.1"/>
    </source>
</evidence>
<keyword evidence="3 4" id="KW-0067">ATP-binding</keyword>
<dbReference type="Proteomes" id="UP000053732">
    <property type="component" value="Unassembled WGS sequence"/>
</dbReference>
<protein>
    <submittedName>
        <fullName evidence="6">ATP-grasp fold</fullName>
    </submittedName>
</protein>
<evidence type="ECO:0000256" key="2">
    <source>
        <dbReference type="ARBA" id="ARBA00022741"/>
    </source>
</evidence>
<keyword evidence="1" id="KW-0436">Ligase</keyword>
<evidence type="ECO:0000256" key="3">
    <source>
        <dbReference type="ARBA" id="ARBA00022840"/>
    </source>
</evidence>
<dbReference type="InterPro" id="IPR013815">
    <property type="entry name" value="ATP_grasp_subdomain_1"/>
</dbReference>
<evidence type="ECO:0000256" key="1">
    <source>
        <dbReference type="ARBA" id="ARBA00022598"/>
    </source>
</evidence>
<dbReference type="STRING" id="1429867.A0A0G4PJG4"/>
<dbReference type="GO" id="GO:0046872">
    <property type="term" value="F:metal ion binding"/>
    <property type="evidence" value="ECO:0007669"/>
    <property type="project" value="InterPro"/>
</dbReference>
<gene>
    <name evidence="6" type="ORF">PCAMFM013_S018g000177</name>
</gene>
<dbReference type="PANTHER" id="PTHR43585">
    <property type="entry name" value="FUMIPYRROLE BIOSYNTHESIS PROTEIN C"/>
    <property type="match status" value="1"/>
</dbReference>
<dbReference type="EMBL" id="HG793151">
    <property type="protein sequence ID" value="CRL26484.1"/>
    <property type="molecule type" value="Genomic_DNA"/>
</dbReference>
<dbReference type="Pfam" id="PF13535">
    <property type="entry name" value="ATP-grasp_4"/>
    <property type="match status" value="1"/>
</dbReference>
<evidence type="ECO:0000259" key="5">
    <source>
        <dbReference type="PROSITE" id="PS50975"/>
    </source>
</evidence>
<dbReference type="InterPro" id="IPR041472">
    <property type="entry name" value="BL00235/CARNS1_N"/>
</dbReference>
<dbReference type="PANTHER" id="PTHR43585:SF2">
    <property type="entry name" value="ATP-GRASP ENZYME FSQD"/>
    <property type="match status" value="1"/>
</dbReference>
<feature type="domain" description="ATP-grasp" evidence="5">
    <location>
        <begin position="289"/>
        <end position="530"/>
    </location>
</feature>
<sequence length="649" mass="71400">MGKSLSGLIGQTGSNDTKWAWNLNALPDETSTIIINIYPNNASEVSTSAGGSAPCEATQFLQDNSPEGNGLVKLLLPLQSRYVAQSDFLDRRMVDCLDVAKVQGFVTPGQYIEGCAAKTYHGMSLANLLPYCYGAIVVQNDSSSSVTTKSAAINDELVKRLSFSWLTTNPIPRKRLALVGAGSLAKVQGYLLAAASLNIAMVVFDDSSHWLSDNAYSHLREEFVPLDMTVNVDMSDRIAAALKGYQHREEKGIDGLISVEEHLHTIIAHTATQLGLKTSPPESVALAQNKFKTRQLDTNVFCRLVRSPDDLEKMLSEDGPQLTYPLIIKPSKGWSSEGVWKVDNEQELREKVPLLWRESFATWHGNEVVIETYVDGPEIDANMVLVDGKIVFFEVNDDFPSAGDYENNESGARVQNFVETSNMLPSGLPPHELDSVQQRLHELTLAAGFRNAVLHIEAKLRNSSCHYAKGDSDSDGLVDLQLKTPVTTTTQPKDVFLLEINPRAPGWQEVEATAHTYGVSYYSISLLNALADKERIVSLCKPFLGGPQYHMQLLFVSAQKGGVYKFGDICTTVLQSDPKASGQEQQLGAHVVKCANLMEDGDEVLEPSTGQVYGNFIAFFLSISRTSRKEAMRIGREIECRVRDHTDGF</sequence>
<keyword evidence="7" id="KW-1185">Reference proteome</keyword>
<name>A0A0G4PJG4_PENC3</name>
<dbReference type="SUPFAM" id="SSF56059">
    <property type="entry name" value="Glutathione synthetase ATP-binding domain-like"/>
    <property type="match status" value="1"/>
</dbReference>
<dbReference type="GO" id="GO:0016874">
    <property type="term" value="F:ligase activity"/>
    <property type="evidence" value="ECO:0007669"/>
    <property type="project" value="UniProtKB-KW"/>
</dbReference>
<dbReference type="Gene3D" id="3.30.470.20">
    <property type="entry name" value="ATP-grasp fold, B domain"/>
    <property type="match status" value="1"/>
</dbReference>
<proteinExistence type="predicted"/>
<dbReference type="GO" id="GO:0005524">
    <property type="term" value="F:ATP binding"/>
    <property type="evidence" value="ECO:0007669"/>
    <property type="project" value="UniProtKB-UniRule"/>
</dbReference>
<dbReference type="PROSITE" id="PS50975">
    <property type="entry name" value="ATP_GRASP"/>
    <property type="match status" value="1"/>
</dbReference>